<sequence>PLIEAQRKEFNAQYATIRRTWRIREKDTGNFTQFKDYLTQLEHS</sequence>
<feature type="non-terminal residue" evidence="1">
    <location>
        <position position="1"/>
    </location>
</feature>
<reference evidence="1" key="1">
    <citation type="journal article" date="2015" name="Nature">
        <title>Complex archaea that bridge the gap between prokaryotes and eukaryotes.</title>
        <authorList>
            <person name="Spang A."/>
            <person name="Saw J.H."/>
            <person name="Jorgensen S.L."/>
            <person name="Zaremba-Niedzwiedzka K."/>
            <person name="Martijn J."/>
            <person name="Lind A.E."/>
            <person name="van Eijk R."/>
            <person name="Schleper C."/>
            <person name="Guy L."/>
            <person name="Ettema T.J."/>
        </authorList>
    </citation>
    <scope>NUCLEOTIDE SEQUENCE</scope>
</reference>
<evidence type="ECO:0000313" key="1">
    <source>
        <dbReference type="EMBL" id="KKL74736.1"/>
    </source>
</evidence>
<gene>
    <name evidence="1" type="ORF">LCGC14_2061880</name>
</gene>
<organism evidence="1">
    <name type="scientific">marine sediment metagenome</name>
    <dbReference type="NCBI Taxonomy" id="412755"/>
    <lineage>
        <taxon>unclassified sequences</taxon>
        <taxon>metagenomes</taxon>
        <taxon>ecological metagenomes</taxon>
    </lineage>
</organism>
<proteinExistence type="predicted"/>
<dbReference type="AlphaFoldDB" id="A0A0F9F8B0"/>
<protein>
    <submittedName>
        <fullName evidence="1">Uncharacterized protein</fullName>
    </submittedName>
</protein>
<name>A0A0F9F8B0_9ZZZZ</name>
<comment type="caution">
    <text evidence="1">The sequence shown here is derived from an EMBL/GenBank/DDBJ whole genome shotgun (WGS) entry which is preliminary data.</text>
</comment>
<accession>A0A0F9F8B0</accession>
<dbReference type="EMBL" id="LAZR01024558">
    <property type="protein sequence ID" value="KKL74736.1"/>
    <property type="molecule type" value="Genomic_DNA"/>
</dbReference>